<reference evidence="6 7" key="1">
    <citation type="submission" date="2018-04" db="EMBL/GenBank/DDBJ databases">
        <title>Novel species isolated from glacier.</title>
        <authorList>
            <person name="Liu Q."/>
            <person name="Xin Y.-H."/>
        </authorList>
    </citation>
    <scope>NUCLEOTIDE SEQUENCE [LARGE SCALE GENOMIC DNA]</scope>
    <source>
        <strain evidence="6 7">GT1R17</strain>
    </source>
</reference>
<dbReference type="NCBIfam" id="TIGR00281">
    <property type="entry name" value="SMC-Scp complex subunit ScpB"/>
    <property type="match status" value="1"/>
</dbReference>
<dbReference type="OrthoDB" id="9806226at2"/>
<dbReference type="InterPro" id="IPR036388">
    <property type="entry name" value="WH-like_DNA-bd_sf"/>
</dbReference>
<dbReference type="Pfam" id="PF04079">
    <property type="entry name" value="SMC_ScpB"/>
    <property type="match status" value="1"/>
</dbReference>
<evidence type="ECO:0000256" key="3">
    <source>
        <dbReference type="ARBA" id="ARBA00022829"/>
    </source>
</evidence>
<gene>
    <name evidence="6" type="primary">scpB</name>
    <name evidence="6" type="ORF">CJD38_12345</name>
</gene>
<dbReference type="GO" id="GO:0051304">
    <property type="term" value="P:chromosome separation"/>
    <property type="evidence" value="ECO:0007669"/>
    <property type="project" value="InterPro"/>
</dbReference>
<dbReference type="Proteomes" id="UP000244248">
    <property type="component" value="Unassembled WGS sequence"/>
</dbReference>
<feature type="compositionally biased region" description="Acidic residues" evidence="5">
    <location>
        <begin position="207"/>
        <end position="253"/>
    </location>
</feature>
<evidence type="ECO:0000256" key="5">
    <source>
        <dbReference type="SAM" id="MobiDB-lite"/>
    </source>
</evidence>
<keyword evidence="2" id="KW-0132">Cell division</keyword>
<evidence type="ECO:0000313" key="7">
    <source>
        <dbReference type="Proteomes" id="UP000244248"/>
    </source>
</evidence>
<keyword evidence="4" id="KW-0131">Cell cycle</keyword>
<name>A0A2T5MF41_9GAMM</name>
<comment type="caution">
    <text evidence="6">The sequence shown here is derived from an EMBL/GenBank/DDBJ whole genome shotgun (WGS) entry which is preliminary data.</text>
</comment>
<keyword evidence="1" id="KW-0963">Cytoplasm</keyword>
<keyword evidence="3" id="KW-0159">Chromosome partition</keyword>
<accession>A0A2T5MF41</accession>
<dbReference type="InterPro" id="IPR005234">
    <property type="entry name" value="ScpB_csome_segregation"/>
</dbReference>
<sequence>MEAVAESAPDESRYDKLIKILEALLLASEQPLSIEQLHRLLAADLGVGKKDIREALDKLGTSLESRAAELQEVASGFRIQVRREYAEWVSRLWQEKPPKLSRALLETLALVCYRQPITRGEIEEVRGVAMSPNIIRTLLERGWIREVGQKEVPGRPSLFGTTSQFLDDFNLTTLDDMPSLPEIKDVAALDAALVKLGEIPAPTEVAEGSESELESELVVEAEATEAEAVTESEVEADEVASEVEPEAAVETEATEPAAPADESNEVKVN</sequence>
<dbReference type="AlphaFoldDB" id="A0A2T5MF41"/>
<feature type="region of interest" description="Disordered" evidence="5">
    <location>
        <begin position="203"/>
        <end position="269"/>
    </location>
</feature>
<dbReference type="Gene3D" id="1.10.10.10">
    <property type="entry name" value="Winged helix-like DNA-binding domain superfamily/Winged helix DNA-binding domain"/>
    <property type="match status" value="2"/>
</dbReference>
<protein>
    <submittedName>
        <fullName evidence="6">SMC-Scp complex subunit ScpB</fullName>
    </submittedName>
</protein>
<proteinExistence type="predicted"/>
<dbReference type="PANTHER" id="PTHR34298">
    <property type="entry name" value="SEGREGATION AND CONDENSATION PROTEIN B"/>
    <property type="match status" value="1"/>
</dbReference>
<dbReference type="PANTHER" id="PTHR34298:SF2">
    <property type="entry name" value="SEGREGATION AND CONDENSATION PROTEIN B"/>
    <property type="match status" value="1"/>
</dbReference>
<dbReference type="SUPFAM" id="SSF46785">
    <property type="entry name" value="Winged helix' DNA-binding domain"/>
    <property type="match status" value="2"/>
</dbReference>
<keyword evidence="7" id="KW-1185">Reference proteome</keyword>
<evidence type="ECO:0000256" key="4">
    <source>
        <dbReference type="ARBA" id="ARBA00023306"/>
    </source>
</evidence>
<dbReference type="GO" id="GO:0051301">
    <property type="term" value="P:cell division"/>
    <property type="evidence" value="ECO:0007669"/>
    <property type="project" value="UniProtKB-KW"/>
</dbReference>
<evidence type="ECO:0000256" key="2">
    <source>
        <dbReference type="ARBA" id="ARBA00022618"/>
    </source>
</evidence>
<dbReference type="InterPro" id="IPR036390">
    <property type="entry name" value="WH_DNA-bd_sf"/>
</dbReference>
<organism evidence="6 7">
    <name type="scientific">Stenotrophobium rhamnosiphilum</name>
    <dbReference type="NCBI Taxonomy" id="2029166"/>
    <lineage>
        <taxon>Bacteria</taxon>
        <taxon>Pseudomonadati</taxon>
        <taxon>Pseudomonadota</taxon>
        <taxon>Gammaproteobacteria</taxon>
        <taxon>Nevskiales</taxon>
        <taxon>Nevskiaceae</taxon>
        <taxon>Stenotrophobium</taxon>
    </lineage>
</organism>
<evidence type="ECO:0000256" key="1">
    <source>
        <dbReference type="ARBA" id="ARBA00022490"/>
    </source>
</evidence>
<evidence type="ECO:0000313" key="6">
    <source>
        <dbReference type="EMBL" id="PTU31193.1"/>
    </source>
</evidence>
<dbReference type="EMBL" id="QANS01000004">
    <property type="protein sequence ID" value="PTU31193.1"/>
    <property type="molecule type" value="Genomic_DNA"/>
</dbReference>